<organism evidence="2 3">
    <name type="scientific">Pristionchus mayeri</name>
    <dbReference type="NCBI Taxonomy" id="1317129"/>
    <lineage>
        <taxon>Eukaryota</taxon>
        <taxon>Metazoa</taxon>
        <taxon>Ecdysozoa</taxon>
        <taxon>Nematoda</taxon>
        <taxon>Chromadorea</taxon>
        <taxon>Rhabditida</taxon>
        <taxon>Rhabditina</taxon>
        <taxon>Diplogasteromorpha</taxon>
        <taxon>Diplogasteroidea</taxon>
        <taxon>Neodiplogasteridae</taxon>
        <taxon>Pristionchus</taxon>
    </lineage>
</organism>
<evidence type="ECO:0008006" key="4">
    <source>
        <dbReference type="Google" id="ProtNLM"/>
    </source>
</evidence>
<reference evidence="3" key="1">
    <citation type="submission" date="2022-10" db="EMBL/GenBank/DDBJ databases">
        <title>Genome assembly of Pristionchus species.</title>
        <authorList>
            <person name="Yoshida K."/>
            <person name="Sommer R.J."/>
        </authorList>
    </citation>
    <scope>NUCLEOTIDE SEQUENCE [LARGE SCALE GENOMIC DNA]</scope>
    <source>
        <strain evidence="3">RS5460</strain>
    </source>
</reference>
<dbReference type="EMBL" id="BTRK01000004">
    <property type="protein sequence ID" value="GMR46581.1"/>
    <property type="molecule type" value="Genomic_DNA"/>
</dbReference>
<sequence>FSMRLLVVLLLIGSVAAQKAQFQTKFENLVTKYLGKNTGSTIDMIGNEVYNEKTIEQMMKTLMDNILKIIPGDKYISGLNMINVFTSCLKKAGSDMEKGMAMISAAFKAKLTPLYNTVMKKVKTMKKNGKPQAAVLTEGYKIATAGLTKKLVQSIINECMKKSIAAEYACALGPLKTVLQAQHYNLVYDKARG</sequence>
<feature type="chain" id="PRO_5042949887" description="Secreted protein" evidence="1">
    <location>
        <begin position="18"/>
        <end position="193"/>
    </location>
</feature>
<evidence type="ECO:0000256" key="1">
    <source>
        <dbReference type="SAM" id="SignalP"/>
    </source>
</evidence>
<evidence type="ECO:0000313" key="2">
    <source>
        <dbReference type="EMBL" id="GMR46581.1"/>
    </source>
</evidence>
<keyword evidence="3" id="KW-1185">Reference proteome</keyword>
<feature type="signal peptide" evidence="1">
    <location>
        <begin position="1"/>
        <end position="17"/>
    </location>
</feature>
<evidence type="ECO:0000313" key="3">
    <source>
        <dbReference type="Proteomes" id="UP001328107"/>
    </source>
</evidence>
<gene>
    <name evidence="2" type="ORF">PMAYCL1PPCAC_16776</name>
</gene>
<keyword evidence="1" id="KW-0732">Signal</keyword>
<comment type="caution">
    <text evidence="2">The sequence shown here is derived from an EMBL/GenBank/DDBJ whole genome shotgun (WGS) entry which is preliminary data.</text>
</comment>
<protein>
    <recommendedName>
        <fullName evidence="4">Secreted protein</fullName>
    </recommendedName>
</protein>
<feature type="non-terminal residue" evidence="2">
    <location>
        <position position="1"/>
    </location>
</feature>
<dbReference type="Proteomes" id="UP001328107">
    <property type="component" value="Unassembled WGS sequence"/>
</dbReference>
<name>A0AAN5CLD3_9BILA</name>
<dbReference type="AlphaFoldDB" id="A0AAN5CLD3"/>
<proteinExistence type="predicted"/>
<accession>A0AAN5CLD3</accession>